<organism evidence="2 3">
    <name type="scientific">Biomphalaria glabrata</name>
    <name type="common">Bloodfluke planorb</name>
    <name type="synonym">Freshwater snail</name>
    <dbReference type="NCBI Taxonomy" id="6526"/>
    <lineage>
        <taxon>Eukaryota</taxon>
        <taxon>Metazoa</taxon>
        <taxon>Spiralia</taxon>
        <taxon>Lophotrochozoa</taxon>
        <taxon>Mollusca</taxon>
        <taxon>Gastropoda</taxon>
        <taxon>Heterobranchia</taxon>
        <taxon>Euthyneura</taxon>
        <taxon>Panpulmonata</taxon>
        <taxon>Hygrophila</taxon>
        <taxon>Lymnaeoidea</taxon>
        <taxon>Planorbidae</taxon>
        <taxon>Biomphalaria</taxon>
    </lineage>
</organism>
<dbReference type="Proteomes" id="UP001165740">
    <property type="component" value="Chromosome 1"/>
</dbReference>
<dbReference type="OMA" id="IACPATE"/>
<feature type="region of interest" description="Disordered" evidence="1">
    <location>
        <begin position="737"/>
        <end position="762"/>
    </location>
</feature>
<accession>A0A9W2YUG8</accession>
<feature type="region of interest" description="Disordered" evidence="1">
    <location>
        <begin position="523"/>
        <end position="555"/>
    </location>
</feature>
<name>A0A9W2YUG8_BIOGL</name>
<proteinExistence type="predicted"/>
<evidence type="ECO:0000256" key="1">
    <source>
        <dbReference type="SAM" id="MobiDB-lite"/>
    </source>
</evidence>
<protein>
    <submittedName>
        <fullName evidence="3">Uncharacterized protein LOC106050638</fullName>
    </submittedName>
</protein>
<feature type="compositionally biased region" description="Polar residues" evidence="1">
    <location>
        <begin position="293"/>
        <end position="305"/>
    </location>
</feature>
<feature type="compositionally biased region" description="Basic and acidic residues" evidence="1">
    <location>
        <begin position="739"/>
        <end position="752"/>
    </location>
</feature>
<gene>
    <name evidence="3" type="primary">LOC106050638</name>
</gene>
<evidence type="ECO:0000313" key="2">
    <source>
        <dbReference type="Proteomes" id="UP001165740"/>
    </source>
</evidence>
<dbReference type="AlphaFoldDB" id="A0A9W2YUG8"/>
<dbReference type="GeneID" id="106050638"/>
<reference evidence="3" key="1">
    <citation type="submission" date="2025-08" db="UniProtKB">
        <authorList>
            <consortium name="RefSeq"/>
        </authorList>
    </citation>
    <scope>IDENTIFICATION</scope>
</reference>
<dbReference type="OrthoDB" id="6092262at2759"/>
<feature type="region of interest" description="Disordered" evidence="1">
    <location>
        <begin position="278"/>
        <end position="307"/>
    </location>
</feature>
<dbReference type="RefSeq" id="XP_055866260.1">
    <property type="nucleotide sequence ID" value="XM_056010285.1"/>
</dbReference>
<keyword evidence="2" id="KW-1185">Reference proteome</keyword>
<sequence>MNCYEAPIGTEQEWRERLNAGKLNQSINHKIHLYSYLRDLPAKQLIYPLDQREDTCELFDVQSAGLPEEDKLQDLFLSPVILEDYTRPPQAIQEMPPLYFQPAEFFDYVLSDKWTGATSLRVVGGELLALLLAAITDLEVYRKINPHELRANLNSRRLCQSRDDEAPEMVYEKLDVELIYYEKAEMSNLPLEIVEQRDPLASPKTQVLPREVVHLPYVYTKHKVNKYQQLCPEENIQPKDVIAKLEEELNVAKEKRALAIASALANEKLMLSKDSKKTALAKSVEPTKDLKSNQDSSGPPGTYNETIDYIADDPNLVRTEFKKPKSKLKLDTKSTSVIEPMSNQPSKPLTPIASFAAMEGASLEELQRDDSEHSLESYSASIEGIQQEDSESNWEMLNLTRRELYVSGLYEGRESNFVSCEEKLKARGRIRKKIQMEKEKEIFEDMLAKAKTDLTKNFKSLSLKREFQKSMQPKSLKFCPDVHRQEWSDFLREHEDCEMQMAKKSDFEEQVLKRLQTQVVRPKREDIKSDSKVNKSKVDKGKGFKKTEDESEKVKRDENVNHLDVQFNCSEERHPWNYRPKVNEESTVWNINDWKNILPLLTSWRVHLDYGVPFYGLHNTAFQARRLHNVYLSKSEKVKSDTDSKKGLWNQGTVRFKKRTKTFSHSRRRRFKSLNRKSTAVTCPRIVNGQLNETKQTRHKEFSTLGRNQNNNMQNEEEITPGSITVSQSSLGELTQSVLEEKRSSASRRDPGDIGSEALHSETASEARLKGWSAQELPPLRLTISSQLKLYNFDCSCPECTSQAAFLDAFKIDPHFEPVNGYPLTLGQLRKDFKFLAYKDCKPSLNLGEEMKCDAFRRLGTKDVADRLLSMINKFVIRKEILSTSLGQTFVTVTFTRPNVILGMTSYL</sequence>
<evidence type="ECO:0000313" key="3">
    <source>
        <dbReference type="RefSeq" id="XP_055866260.1"/>
    </source>
</evidence>